<evidence type="ECO:0000313" key="4">
    <source>
        <dbReference type="Proteomes" id="UP001295684"/>
    </source>
</evidence>
<evidence type="ECO:0000256" key="2">
    <source>
        <dbReference type="SAM" id="MobiDB-lite"/>
    </source>
</evidence>
<feature type="compositionally biased region" description="Basic and acidic residues" evidence="2">
    <location>
        <begin position="733"/>
        <end position="743"/>
    </location>
</feature>
<dbReference type="InterPro" id="IPR049630">
    <property type="entry name" value="DYDC-like_DD"/>
</dbReference>
<dbReference type="CDD" id="cd22966">
    <property type="entry name" value="DD_DYDC-like"/>
    <property type="match status" value="1"/>
</dbReference>
<dbReference type="EMBL" id="CAMPGE010028273">
    <property type="protein sequence ID" value="CAI2385810.1"/>
    <property type="molecule type" value="Genomic_DNA"/>
</dbReference>
<feature type="compositionally biased region" description="Basic and acidic residues" evidence="2">
    <location>
        <begin position="657"/>
        <end position="679"/>
    </location>
</feature>
<keyword evidence="4" id="KW-1185">Reference proteome</keyword>
<feature type="compositionally biased region" description="Basic and acidic residues" evidence="2">
    <location>
        <begin position="700"/>
        <end position="714"/>
    </location>
</feature>
<dbReference type="PANTHER" id="PTHR23356">
    <property type="entry name" value="DPY30-RELATED"/>
    <property type="match status" value="1"/>
</dbReference>
<feature type="compositionally biased region" description="Acidic residues" evidence="2">
    <location>
        <begin position="719"/>
        <end position="732"/>
    </location>
</feature>
<gene>
    <name evidence="3" type="ORF">ECRASSUSDP1_LOCUS27397</name>
</gene>
<dbReference type="InterPro" id="IPR037856">
    <property type="entry name" value="Sdc1/DPY30"/>
</dbReference>
<comment type="caution">
    <text evidence="3">The sequence shown here is derived from an EMBL/GenBank/DDBJ whole genome shotgun (WGS) entry which is preliminary data.</text>
</comment>
<proteinExistence type="inferred from homology"/>
<dbReference type="GO" id="GO:0048188">
    <property type="term" value="C:Set1C/COMPASS complex"/>
    <property type="evidence" value="ECO:0007669"/>
    <property type="project" value="InterPro"/>
</dbReference>
<evidence type="ECO:0000256" key="1">
    <source>
        <dbReference type="ARBA" id="ARBA00010849"/>
    </source>
</evidence>
<feature type="region of interest" description="Disordered" evidence="2">
    <location>
        <begin position="428"/>
        <end position="494"/>
    </location>
</feature>
<name>A0AAD1Y7G7_EUPCR</name>
<feature type="compositionally biased region" description="Basic and acidic residues" evidence="2">
    <location>
        <begin position="446"/>
        <end position="477"/>
    </location>
</feature>
<feature type="compositionally biased region" description="Basic and acidic residues" evidence="2">
    <location>
        <begin position="264"/>
        <end position="290"/>
    </location>
</feature>
<dbReference type="PANTHER" id="PTHR23356:SF16">
    <property type="entry name" value="DPY30 DOMAIN CONTAINING 2"/>
    <property type="match status" value="1"/>
</dbReference>
<evidence type="ECO:0000313" key="3">
    <source>
        <dbReference type="EMBL" id="CAI2385810.1"/>
    </source>
</evidence>
<feature type="region of interest" description="Disordered" evidence="2">
    <location>
        <begin position="181"/>
        <end position="218"/>
    </location>
</feature>
<dbReference type="Gene3D" id="1.20.890.10">
    <property type="entry name" value="cAMP-dependent protein kinase regulatory subunit, dimerization-anchoring domain"/>
    <property type="match status" value="1"/>
</dbReference>
<dbReference type="AlphaFoldDB" id="A0AAD1Y7G7"/>
<dbReference type="Proteomes" id="UP001295684">
    <property type="component" value="Unassembled WGS sequence"/>
</dbReference>
<dbReference type="InterPro" id="IPR007858">
    <property type="entry name" value="Dpy-30_motif"/>
</dbReference>
<feature type="compositionally biased region" description="Acidic residues" evidence="2">
    <location>
        <begin position="680"/>
        <end position="699"/>
    </location>
</feature>
<feature type="region of interest" description="Disordered" evidence="2">
    <location>
        <begin position="657"/>
        <end position="757"/>
    </location>
</feature>
<dbReference type="Pfam" id="PF05186">
    <property type="entry name" value="Dpy-30"/>
    <property type="match status" value="1"/>
</dbReference>
<feature type="region of interest" description="Disordered" evidence="2">
    <location>
        <begin position="53"/>
        <end position="104"/>
    </location>
</feature>
<feature type="region of interest" description="Disordered" evidence="2">
    <location>
        <begin position="264"/>
        <end position="307"/>
    </location>
</feature>
<organism evidence="3 4">
    <name type="scientific">Euplotes crassus</name>
    <dbReference type="NCBI Taxonomy" id="5936"/>
    <lineage>
        <taxon>Eukaryota</taxon>
        <taxon>Sar</taxon>
        <taxon>Alveolata</taxon>
        <taxon>Ciliophora</taxon>
        <taxon>Intramacronucleata</taxon>
        <taxon>Spirotrichea</taxon>
        <taxon>Hypotrichia</taxon>
        <taxon>Euplotida</taxon>
        <taxon>Euplotidae</taxon>
        <taxon>Moneuplotes</taxon>
    </lineage>
</organism>
<protein>
    <submittedName>
        <fullName evidence="3">Uncharacterized protein</fullName>
    </submittedName>
</protein>
<feature type="compositionally biased region" description="Basic and acidic residues" evidence="2">
    <location>
        <begin position="53"/>
        <end position="92"/>
    </location>
</feature>
<feature type="compositionally biased region" description="Acidic residues" evidence="2">
    <location>
        <begin position="192"/>
        <end position="211"/>
    </location>
</feature>
<comment type="similarity">
    <text evidence="1">Belongs to the dpy-30 family.</text>
</comment>
<sequence>MAEHPDIKYLKENEITPILMKGMAETYKSQPNNPVKFLAKWLINYNMASVKEDQMKDEEKKAQAKQEQHKKDLKKEEVKNQEIEKEKEEKQKQIGSFHKKYRESDDLEDHLQELSDFVSENTNATTVYIGKLAKPKKKIEDESDDKAHIDEEALEQIEIIHASPKDFEFLVGKTIKANEGVTHRLFGTSAEGEGEEEEPAPAEEGEGEGDKEENTDPKHLFIEQVVREKRMKFFKVPRLGSYLAIRLSYQSCMSEKAIEEAIADKIEVDRKREEQEAEKKELEDNNSGKEGEDDEDEGEGREWEEIKEKDYLVSEQKYVVCIDTMGQDRTLDEKQIRFAIDVVKDYSENWEKTEKENLRKDIEKKVDAGRKDKEYFENESANIQNDEEKYIDDMLALREDLETDEERDKESKVYKFQFYTRFVSGLTTEAESADEESASSKPPTAKGKDRKDDKKAKKDPKKAKPEPPKKEETKEETKDEEGEGEAEPEKPIEPRLDKHNVRWRSEILALKESKTICFPRIFQTIFYLLGYTREQICEVNTNKLDWKKAKELIDDNFFMKLFKYQPVGPKDGEYKPYQKINFLEKQVEDIEQEQVEAYSHTFVRLLEWVKLAMSVRREDVVKRILNTQRLKEERARAQEQEEERQVERKAFFEEEKAKWDEEQEKKREAEEERKKRELEEKLEDEEDEFDDYNDEEAEGEDKGEGDAEGEDHGEGAAGEGEDDEDDKFDENEVYERFDEDREPIPIPPEVIDDIDNDIDITLEDIEEKQDE</sequence>
<accession>A0AAD1Y7G7</accession>
<reference evidence="3" key="1">
    <citation type="submission" date="2023-07" db="EMBL/GenBank/DDBJ databases">
        <authorList>
            <consortium name="AG Swart"/>
            <person name="Singh M."/>
            <person name="Singh A."/>
            <person name="Seah K."/>
            <person name="Emmerich C."/>
        </authorList>
    </citation>
    <scope>NUCLEOTIDE SEQUENCE</scope>
    <source>
        <strain evidence="3">DP1</strain>
    </source>
</reference>